<dbReference type="EMBL" id="UYJE01005629">
    <property type="protein sequence ID" value="VDI38840.1"/>
    <property type="molecule type" value="Genomic_DNA"/>
</dbReference>
<dbReference type="AlphaFoldDB" id="A0A8B6ERP7"/>
<organism evidence="1 2">
    <name type="scientific">Mytilus galloprovincialis</name>
    <name type="common">Mediterranean mussel</name>
    <dbReference type="NCBI Taxonomy" id="29158"/>
    <lineage>
        <taxon>Eukaryota</taxon>
        <taxon>Metazoa</taxon>
        <taxon>Spiralia</taxon>
        <taxon>Lophotrochozoa</taxon>
        <taxon>Mollusca</taxon>
        <taxon>Bivalvia</taxon>
        <taxon>Autobranchia</taxon>
        <taxon>Pteriomorphia</taxon>
        <taxon>Mytilida</taxon>
        <taxon>Mytiloidea</taxon>
        <taxon>Mytilidae</taxon>
        <taxon>Mytilinae</taxon>
        <taxon>Mytilus</taxon>
    </lineage>
</organism>
<evidence type="ECO:0000313" key="2">
    <source>
        <dbReference type="Proteomes" id="UP000596742"/>
    </source>
</evidence>
<sequence>RIPEISWIESSLRTGKYECTTYELIQFFNETESVSLNGDPYTGDGLDFKAETVNKEVQAWMPLGVPDGNDWLRVTRNLDKLKQLVS</sequence>
<name>A0A8B6ERP7_MYTGA</name>
<dbReference type="Proteomes" id="UP000596742">
    <property type="component" value="Unassembled WGS sequence"/>
</dbReference>
<proteinExistence type="predicted"/>
<dbReference type="OrthoDB" id="10284057at2759"/>
<comment type="caution">
    <text evidence="1">The sequence shown here is derived from an EMBL/GenBank/DDBJ whole genome shotgun (WGS) entry which is preliminary data.</text>
</comment>
<feature type="non-terminal residue" evidence="1">
    <location>
        <position position="1"/>
    </location>
</feature>
<accession>A0A8B6ERP7</accession>
<keyword evidence="2" id="KW-1185">Reference proteome</keyword>
<gene>
    <name evidence="1" type="ORF">MGAL_10B058669</name>
</gene>
<reference evidence="1" key="1">
    <citation type="submission" date="2018-11" db="EMBL/GenBank/DDBJ databases">
        <authorList>
            <person name="Alioto T."/>
            <person name="Alioto T."/>
        </authorList>
    </citation>
    <scope>NUCLEOTIDE SEQUENCE</scope>
</reference>
<feature type="non-terminal residue" evidence="1">
    <location>
        <position position="86"/>
    </location>
</feature>
<protein>
    <submittedName>
        <fullName evidence="1">Uncharacterized protein</fullName>
    </submittedName>
</protein>
<evidence type="ECO:0000313" key="1">
    <source>
        <dbReference type="EMBL" id="VDI38840.1"/>
    </source>
</evidence>